<sequence length="82" mass="9151">MASTKMLDTSDKSRILSDGMEIVDEWMSGTDLFEDVCGKLGQENEMQPFQISTEEPIAKGDDSNILLRCEICGISMTGKENW</sequence>
<keyword evidence="2" id="KW-1185">Reference proteome</keyword>
<reference evidence="2" key="1">
    <citation type="submission" date="2010-08" db="EMBL/GenBank/DDBJ databases">
        <authorList>
            <consortium name="Caenorhabditis japonica Sequencing Consortium"/>
            <person name="Wilson R.K."/>
        </authorList>
    </citation>
    <scope>NUCLEOTIDE SEQUENCE [LARGE SCALE GENOMIC DNA]</scope>
    <source>
        <strain evidence="2">DF5081</strain>
    </source>
</reference>
<dbReference type="EnsemblMetazoa" id="CJA05319.1">
    <property type="protein sequence ID" value="CJA05319.1"/>
    <property type="gene ID" value="WBGene00124523"/>
</dbReference>
<dbReference type="AlphaFoldDB" id="A0A8R1HLT3"/>
<evidence type="ECO:0000313" key="1">
    <source>
        <dbReference type="EnsemblMetazoa" id="CJA05319.1"/>
    </source>
</evidence>
<organism evidence="1 2">
    <name type="scientific">Caenorhabditis japonica</name>
    <dbReference type="NCBI Taxonomy" id="281687"/>
    <lineage>
        <taxon>Eukaryota</taxon>
        <taxon>Metazoa</taxon>
        <taxon>Ecdysozoa</taxon>
        <taxon>Nematoda</taxon>
        <taxon>Chromadorea</taxon>
        <taxon>Rhabditida</taxon>
        <taxon>Rhabditina</taxon>
        <taxon>Rhabditomorpha</taxon>
        <taxon>Rhabditoidea</taxon>
        <taxon>Rhabditidae</taxon>
        <taxon>Peloderinae</taxon>
        <taxon>Caenorhabditis</taxon>
    </lineage>
</organism>
<accession>A0A8R1HLT3</accession>
<proteinExistence type="predicted"/>
<protein>
    <submittedName>
        <fullName evidence="1">Uncharacterized protein</fullName>
    </submittedName>
</protein>
<reference evidence="1" key="2">
    <citation type="submission" date="2022-06" db="UniProtKB">
        <authorList>
            <consortium name="EnsemblMetazoa"/>
        </authorList>
    </citation>
    <scope>IDENTIFICATION</scope>
    <source>
        <strain evidence="1">DF5081</strain>
    </source>
</reference>
<evidence type="ECO:0000313" key="2">
    <source>
        <dbReference type="Proteomes" id="UP000005237"/>
    </source>
</evidence>
<dbReference type="Proteomes" id="UP000005237">
    <property type="component" value="Unassembled WGS sequence"/>
</dbReference>
<name>A0A8R1HLT3_CAEJA</name>